<dbReference type="Proteomes" id="UP000002971">
    <property type="component" value="Unassembled WGS sequence"/>
</dbReference>
<dbReference type="AlphaFoldDB" id="F7R0Z4"/>
<accession>F7R0Z4</accession>
<dbReference type="EMBL" id="AFOJ01000006">
    <property type="protein sequence ID" value="EGM51043.1"/>
    <property type="molecule type" value="Genomic_DNA"/>
</dbReference>
<proteinExistence type="predicted"/>
<reference evidence="1 2" key="1">
    <citation type="journal article" date="2011" name="J. Bacteriol.">
        <title>Genome Sequence of Lactobacillus ruminis SPM0211, Isolated from a Fecal Sample from a Healthy Korean.</title>
        <authorList>
            <person name="Lee S."/>
            <person name="Cho Y.J."/>
            <person name="Lee A.H."/>
            <person name="Chun J."/>
            <person name="Ha N.J."/>
            <person name="Ko G."/>
        </authorList>
    </citation>
    <scope>NUCLEOTIDE SEQUENCE [LARGE SCALE GENOMIC DNA]</scope>
    <source>
        <strain evidence="1 2">SPM0211</strain>
    </source>
</reference>
<sequence length="35" mass="4157">MVFESSYRPMVQLRFNRFVHDDTSVNYLKCSAFPA</sequence>
<evidence type="ECO:0000313" key="2">
    <source>
        <dbReference type="Proteomes" id="UP000002971"/>
    </source>
</evidence>
<comment type="caution">
    <text evidence="1">The sequence shown here is derived from an EMBL/GenBank/DDBJ whole genome shotgun (WGS) entry which is preliminary data.</text>
</comment>
<evidence type="ECO:0000313" key="1">
    <source>
        <dbReference type="EMBL" id="EGM51043.1"/>
    </source>
</evidence>
<organism evidence="1 2">
    <name type="scientific">Ligilactobacillus ruminis SPM0211</name>
    <dbReference type="NCBI Taxonomy" id="1040964"/>
    <lineage>
        <taxon>Bacteria</taxon>
        <taxon>Bacillati</taxon>
        <taxon>Bacillota</taxon>
        <taxon>Bacilli</taxon>
        <taxon>Lactobacillales</taxon>
        <taxon>Lactobacillaceae</taxon>
        <taxon>Ligilactobacillus</taxon>
    </lineage>
</organism>
<gene>
    <name evidence="1" type="ORF">LRU_01354</name>
</gene>
<name>F7R0Z4_9LACO</name>
<protein>
    <submittedName>
        <fullName evidence="1">Uncharacterized protein</fullName>
    </submittedName>
</protein>